<dbReference type="InterPro" id="IPR051026">
    <property type="entry name" value="PI/PC_transfer"/>
</dbReference>
<dbReference type="AlphaFoldDB" id="T0R2J4"/>
<dbReference type="PANTHER" id="PTHR45657:SF1">
    <property type="entry name" value="CRAL-TRIO DOMAIN-CONTAINING PROTEIN YKL091C-RELATED"/>
    <property type="match status" value="1"/>
</dbReference>
<dbReference type="InterPro" id="IPR036865">
    <property type="entry name" value="CRAL-TRIO_dom_sf"/>
</dbReference>
<dbReference type="OrthoDB" id="1434354at2759"/>
<dbReference type="SUPFAM" id="SSF50729">
    <property type="entry name" value="PH domain-like"/>
    <property type="match status" value="1"/>
</dbReference>
<dbReference type="InterPro" id="IPR001251">
    <property type="entry name" value="CRAL-TRIO_dom"/>
</dbReference>
<dbReference type="Gene3D" id="3.40.525.10">
    <property type="entry name" value="CRAL-TRIO lipid binding domain"/>
    <property type="match status" value="1"/>
</dbReference>
<dbReference type="EMBL" id="JH767136">
    <property type="protein sequence ID" value="EQC40510.1"/>
    <property type="molecule type" value="Genomic_DNA"/>
</dbReference>
<dbReference type="InterPro" id="IPR011993">
    <property type="entry name" value="PH-like_dom_sf"/>
</dbReference>
<evidence type="ECO:0000256" key="1">
    <source>
        <dbReference type="SAM" id="MobiDB-lite"/>
    </source>
</evidence>
<dbReference type="SMART" id="SM00516">
    <property type="entry name" value="SEC14"/>
    <property type="match status" value="1"/>
</dbReference>
<dbReference type="SMART" id="SM00233">
    <property type="entry name" value="PH"/>
    <property type="match status" value="1"/>
</dbReference>
<dbReference type="VEuPathDB" id="FungiDB:SDRG_02401"/>
<organism evidence="4 5">
    <name type="scientific">Saprolegnia diclina (strain VS20)</name>
    <dbReference type="NCBI Taxonomy" id="1156394"/>
    <lineage>
        <taxon>Eukaryota</taxon>
        <taxon>Sar</taxon>
        <taxon>Stramenopiles</taxon>
        <taxon>Oomycota</taxon>
        <taxon>Saprolegniomycetes</taxon>
        <taxon>Saprolegniales</taxon>
        <taxon>Saprolegniaceae</taxon>
        <taxon>Saprolegnia</taxon>
    </lineage>
</organism>
<dbReference type="Pfam" id="PF00650">
    <property type="entry name" value="CRAL_TRIO"/>
    <property type="match status" value="1"/>
</dbReference>
<proteinExistence type="predicted"/>
<sequence length="877" mass="96675">MLEDIHVGSLHVGLVRRPKRPSLAHMTSLPGPPPDAPELRQTRSEPGSGGLPLEKVPLHKDVDRIQQDAPPHVAVKYGDTIRLRTKLQGTTELASVGTYDLAASFFQLRGNLTTHKCHDLACIAPLTEPGFHQSYFRIVPECYYGHLKVGSPVSYGDVVCLVDAADHIWNNKVGTAFNGYFGPCSKDTNLSGTMSVAFLLPTSEDENDTVPCFQEHRIMYYGDNNVVIQVVDSNRLRLGFNRLVTTYRKKNAPMTFGGFLRCDGRGALLRLEIHGVPPPKILTVDVVDGNTTTPIAADIDDMLSASMTIVGPPSATVEIVFTDQGRAHVALHELERSMNQPFYAVVEHGQRPVRLQLVALRKTTSGSCVPCTTQRGISPLTAMALGYLALVGHAYLKGAILVTSLYGALVLGALPCLVVIKVCYLERLYAPLLGSKTTPTLTFELSVLAWEASQTERLAKACDDASSPCDAVPRRFLVAENGDAAKAATRYTDTLAWRAKNDIESLLSTPQPLYHTIRRFYKQGVHKVDKVGHPVFIEKMGSIDMKGLQAAGVTLPDLFRHYLFNMEYILRFVIPSPCSCMSCRDSHTCKMLIVLDARGLGMRDLAGESLEFVKSCTSAMQKHYPQQSFKIFLINVPSWFGMIWKCIKPLLHEATRAKTFILSEAETASTLLQYIDAESLPVEYGGTCSCDGGCLEQSAFHARQIAFVDGHGVDPDHHVDHDGLQHLVIDELSDEDSESSASSVDESPTKKTLGKIMRRKKTKAVAALRNVAKQEYLLMRLVKHKPFVNPIGLRRLVSLTDRELCIQKSPKDAPVKYLLTKSTLVRPYHKPNCFEVVLDNNLSMLLFTENVQALDSWIQAVAHAIHEASSSSEATST</sequence>
<dbReference type="Proteomes" id="UP000030762">
    <property type="component" value="Unassembled WGS sequence"/>
</dbReference>
<dbReference type="CDD" id="cd00170">
    <property type="entry name" value="SEC14"/>
    <property type="match status" value="1"/>
</dbReference>
<accession>T0R2J4</accession>
<evidence type="ECO:0000313" key="5">
    <source>
        <dbReference type="Proteomes" id="UP000030762"/>
    </source>
</evidence>
<evidence type="ECO:0008006" key="6">
    <source>
        <dbReference type="Google" id="ProtNLM"/>
    </source>
</evidence>
<keyword evidence="5" id="KW-1185">Reference proteome</keyword>
<dbReference type="SUPFAM" id="SSF52087">
    <property type="entry name" value="CRAL/TRIO domain"/>
    <property type="match status" value="1"/>
</dbReference>
<gene>
    <name evidence="4" type="ORF">SDRG_02401</name>
</gene>
<reference evidence="4 5" key="1">
    <citation type="submission" date="2012-04" db="EMBL/GenBank/DDBJ databases">
        <title>The Genome Sequence of Saprolegnia declina VS20.</title>
        <authorList>
            <consortium name="The Broad Institute Genome Sequencing Platform"/>
            <person name="Russ C."/>
            <person name="Nusbaum C."/>
            <person name="Tyler B."/>
            <person name="van West P."/>
            <person name="Dieguez-Uribeondo J."/>
            <person name="de Bruijn I."/>
            <person name="Tripathy S."/>
            <person name="Jiang R."/>
            <person name="Young S.K."/>
            <person name="Zeng Q."/>
            <person name="Gargeya S."/>
            <person name="Fitzgerald M."/>
            <person name="Haas B."/>
            <person name="Abouelleil A."/>
            <person name="Alvarado L."/>
            <person name="Arachchi H.M."/>
            <person name="Berlin A."/>
            <person name="Chapman S.B."/>
            <person name="Goldberg J."/>
            <person name="Griggs A."/>
            <person name="Gujja S."/>
            <person name="Hansen M."/>
            <person name="Howarth C."/>
            <person name="Imamovic A."/>
            <person name="Larimer J."/>
            <person name="McCowen C."/>
            <person name="Montmayeur A."/>
            <person name="Murphy C."/>
            <person name="Neiman D."/>
            <person name="Pearson M."/>
            <person name="Priest M."/>
            <person name="Roberts A."/>
            <person name="Saif S."/>
            <person name="Shea T."/>
            <person name="Sisk P."/>
            <person name="Sykes S."/>
            <person name="Wortman J."/>
            <person name="Nusbaum C."/>
            <person name="Birren B."/>
        </authorList>
    </citation>
    <scope>NUCLEOTIDE SEQUENCE [LARGE SCALE GENOMIC DNA]</scope>
    <source>
        <strain evidence="4 5">VS20</strain>
    </source>
</reference>
<name>T0R2J4_SAPDV</name>
<dbReference type="OMA" id="FLRCDGR"/>
<feature type="domain" description="PH" evidence="2">
    <location>
        <begin position="770"/>
        <end position="866"/>
    </location>
</feature>
<evidence type="ECO:0000313" key="4">
    <source>
        <dbReference type="EMBL" id="EQC40510.1"/>
    </source>
</evidence>
<dbReference type="RefSeq" id="XP_008606209.1">
    <property type="nucleotide sequence ID" value="XM_008607987.1"/>
</dbReference>
<dbReference type="PROSITE" id="PS50191">
    <property type="entry name" value="CRAL_TRIO"/>
    <property type="match status" value="1"/>
</dbReference>
<dbReference type="PROSITE" id="PS50003">
    <property type="entry name" value="PH_DOMAIN"/>
    <property type="match status" value="1"/>
</dbReference>
<dbReference type="GeneID" id="19943128"/>
<dbReference type="CDD" id="cd00821">
    <property type="entry name" value="PH"/>
    <property type="match status" value="1"/>
</dbReference>
<evidence type="ECO:0000259" key="3">
    <source>
        <dbReference type="PROSITE" id="PS50191"/>
    </source>
</evidence>
<evidence type="ECO:0000259" key="2">
    <source>
        <dbReference type="PROSITE" id="PS50003"/>
    </source>
</evidence>
<feature type="domain" description="CRAL-TRIO" evidence="3">
    <location>
        <begin position="513"/>
        <end position="692"/>
    </location>
</feature>
<dbReference type="InterPro" id="IPR001849">
    <property type="entry name" value="PH_domain"/>
</dbReference>
<dbReference type="SUPFAM" id="SSF46938">
    <property type="entry name" value="CRAL/TRIO N-terminal domain"/>
    <property type="match status" value="1"/>
</dbReference>
<dbReference type="eggNOG" id="KOG1471">
    <property type="taxonomic scope" value="Eukaryota"/>
</dbReference>
<dbReference type="InParanoid" id="T0R2J4"/>
<feature type="region of interest" description="Disordered" evidence="1">
    <location>
        <begin position="18"/>
        <end position="55"/>
    </location>
</feature>
<dbReference type="STRING" id="1156394.T0R2J4"/>
<dbReference type="PANTHER" id="PTHR45657">
    <property type="entry name" value="CRAL-TRIO DOMAIN-CONTAINING PROTEIN YKL091C-RELATED"/>
    <property type="match status" value="1"/>
</dbReference>
<dbReference type="InterPro" id="IPR036273">
    <property type="entry name" value="CRAL/TRIO_N_dom_sf"/>
</dbReference>
<dbReference type="Gene3D" id="2.30.29.30">
    <property type="entry name" value="Pleckstrin-homology domain (PH domain)/Phosphotyrosine-binding domain (PTB)"/>
    <property type="match status" value="1"/>
</dbReference>
<feature type="region of interest" description="Disordered" evidence="1">
    <location>
        <begin position="736"/>
        <end position="755"/>
    </location>
</feature>
<protein>
    <recommendedName>
        <fullName evidence="6">CRAL-TRIO domain-containing protein</fullName>
    </recommendedName>
</protein>